<proteinExistence type="predicted"/>
<evidence type="ECO:0000256" key="3">
    <source>
        <dbReference type="ARBA" id="ARBA00004177"/>
    </source>
</evidence>
<dbReference type="InterPro" id="IPR001841">
    <property type="entry name" value="Znf_RING"/>
</dbReference>
<dbReference type="PROSITE" id="PS50089">
    <property type="entry name" value="ZF_RING_2"/>
    <property type="match status" value="1"/>
</dbReference>
<evidence type="ECO:0000256" key="11">
    <source>
        <dbReference type="ARBA" id="ARBA00022771"/>
    </source>
</evidence>
<dbReference type="AlphaFoldDB" id="A0A4Z1L2P7"/>
<feature type="compositionally biased region" description="Low complexity" evidence="18">
    <location>
        <begin position="113"/>
        <end position="129"/>
    </location>
</feature>
<keyword evidence="9" id="KW-0479">Metal-binding</keyword>
<sequence length="692" mass="75841">MNGQWVTSAGGPSNSSAPLTPGDRPLKSPSKFPRSHFYTEGSDSGEDSRMLGFMGPSSSEDNFNSHVMVEAGDESEGGTTSQINLVSGRQNDTEEEIATFEGTMDDQATLRMSRGSDASNSSEGSSVSSVRRRQNASLGKAPMREDSLGHSVSTAGYQAYMSTTLDRVPSSSSSSRRNTTSSRLDRRPSNQSSSSRRASTQSNKSRRTSSSPNSLAEQSPRSSAHPTNSPPDDDSTPTISRSTSTVIQRQTRDRESARSEVVVPRWQPDSEVIQCPICNAWFGWLNRKHHCRKCGRVVCNSCSPHRITIPYQYIVQPPDHPSPYNSVAYNRLHDPQGEGRTHTLEFGGGDRVRLCNPCVPDPNVAPPQTNQTGSDTEPRFNIGHHGRTRSSIVPSTTIPGSLPAESRFRLAGHRSHTIRDQSSSNRYSPSGMNPTPRTAEEFQTWYRERADMSSGQSVRSRSSTVAGTGTGRDTTEDMFTFLRNVRGPSASVQTPPNATVSTSARRHIPSAEDLRTRPLPRPPQIQEEDECPICHHELPSRALVNSETLRSDHIMSCIDRATSRMFIGTPTSTPPPPVPSATRPAPPITQSSAQSTSSHASPSSAVAAPPPLTSNPSAVPSQPRRTGVFPYIATEKDCQDDAECQICLEEYEPGLEMGRLECFCRFHLSCIRKWFEKHPGRCPMHQHDEYGY</sequence>
<evidence type="ECO:0000313" key="21">
    <source>
        <dbReference type="EMBL" id="TGO90947.1"/>
    </source>
</evidence>
<keyword evidence="12" id="KW-0833">Ubl conjugation pathway</keyword>
<evidence type="ECO:0000256" key="8">
    <source>
        <dbReference type="ARBA" id="ARBA00022707"/>
    </source>
</evidence>
<dbReference type="InterPro" id="IPR017455">
    <property type="entry name" value="Znf_FYVE-rel"/>
</dbReference>
<dbReference type="PANTHER" id="PTHR46661">
    <property type="entry name" value="E3 UBIQUITIN-PROTEIN LIGASE ZNRF1-LIKE PROTEIN"/>
    <property type="match status" value="1"/>
</dbReference>
<feature type="compositionally biased region" description="Low complexity" evidence="18">
    <location>
        <begin position="189"/>
        <end position="203"/>
    </location>
</feature>
<dbReference type="GO" id="GO:0008270">
    <property type="term" value="F:zinc ion binding"/>
    <property type="evidence" value="ECO:0007669"/>
    <property type="project" value="UniProtKB-KW"/>
</dbReference>
<gene>
    <name evidence="21" type="ORF">BPOR_0045g00100</name>
</gene>
<keyword evidence="13" id="KW-0862">Zinc</keyword>
<dbReference type="InterPro" id="IPR011011">
    <property type="entry name" value="Znf_FYVE_PHD"/>
</dbReference>
<keyword evidence="7" id="KW-0808">Transferase</keyword>
<keyword evidence="8" id="KW-0519">Myristate</keyword>
<keyword evidence="10" id="KW-0967">Endosome</keyword>
<evidence type="ECO:0000256" key="18">
    <source>
        <dbReference type="SAM" id="MobiDB-lite"/>
    </source>
</evidence>
<feature type="compositionally biased region" description="Polar residues" evidence="18">
    <location>
        <begin position="77"/>
        <end position="90"/>
    </location>
</feature>
<evidence type="ECO:0000256" key="12">
    <source>
        <dbReference type="ARBA" id="ARBA00022786"/>
    </source>
</evidence>
<evidence type="ECO:0000256" key="7">
    <source>
        <dbReference type="ARBA" id="ARBA00022679"/>
    </source>
</evidence>
<feature type="region of interest" description="Disordered" evidence="18">
    <location>
        <begin position="413"/>
        <end position="437"/>
    </location>
</feature>
<keyword evidence="15" id="KW-0458">Lysosome</keyword>
<feature type="domain" description="FYVE-type" evidence="20">
    <location>
        <begin position="269"/>
        <end position="363"/>
    </location>
</feature>
<evidence type="ECO:0000256" key="6">
    <source>
        <dbReference type="ARBA" id="ARBA00012483"/>
    </source>
</evidence>
<dbReference type="InterPro" id="IPR013083">
    <property type="entry name" value="Znf_RING/FYVE/PHD"/>
</dbReference>
<feature type="compositionally biased region" description="Polar residues" evidence="18">
    <location>
        <begin position="56"/>
        <end position="65"/>
    </location>
</feature>
<feature type="region of interest" description="Disordered" evidence="18">
    <location>
        <begin position="1"/>
        <end position="258"/>
    </location>
</feature>
<evidence type="ECO:0000256" key="14">
    <source>
        <dbReference type="ARBA" id="ARBA00023136"/>
    </source>
</evidence>
<evidence type="ECO:0000256" key="4">
    <source>
        <dbReference type="ARBA" id="ARBA00004371"/>
    </source>
</evidence>
<dbReference type="Pfam" id="PF01363">
    <property type="entry name" value="FYVE"/>
    <property type="match status" value="1"/>
</dbReference>
<evidence type="ECO:0000256" key="15">
    <source>
        <dbReference type="ARBA" id="ARBA00023228"/>
    </source>
</evidence>
<feature type="compositionally biased region" description="Low complexity" evidence="18">
    <location>
        <begin position="162"/>
        <end position="182"/>
    </location>
</feature>
<evidence type="ECO:0000313" key="22">
    <source>
        <dbReference type="Proteomes" id="UP000297280"/>
    </source>
</evidence>
<dbReference type="EC" id="2.3.2.27" evidence="6"/>
<dbReference type="Proteomes" id="UP000297280">
    <property type="component" value="Unassembled WGS sequence"/>
</dbReference>
<protein>
    <recommendedName>
        <fullName evidence="6">RING-type E3 ubiquitin transferase</fullName>
        <ecNumber evidence="6">2.3.2.27</ecNumber>
    </recommendedName>
</protein>
<evidence type="ECO:0000259" key="19">
    <source>
        <dbReference type="PROSITE" id="PS50089"/>
    </source>
</evidence>
<dbReference type="InterPro" id="IPR000306">
    <property type="entry name" value="Znf_FYVE"/>
</dbReference>
<comment type="subcellular location">
    <subcellularLocation>
        <location evidence="3">Endosome</location>
    </subcellularLocation>
    <subcellularLocation>
        <location evidence="4">Lysosome</location>
    </subcellularLocation>
    <subcellularLocation>
        <location evidence="2">Membrane</location>
        <topology evidence="2">Peripheral membrane protein</topology>
    </subcellularLocation>
</comment>
<dbReference type="SUPFAM" id="SSF57850">
    <property type="entry name" value="RING/U-box"/>
    <property type="match status" value="1"/>
</dbReference>
<keyword evidence="22" id="KW-1185">Reference proteome</keyword>
<accession>A0A4Z1L2P7</accession>
<dbReference type="InterPro" id="IPR051878">
    <property type="entry name" value="ZNRF_ubiq-protein_ligase"/>
</dbReference>
<dbReference type="GO" id="GO:0070936">
    <property type="term" value="P:protein K48-linked ubiquitination"/>
    <property type="evidence" value="ECO:0007669"/>
    <property type="project" value="TreeGrafter"/>
</dbReference>
<feature type="region of interest" description="Disordered" evidence="18">
    <location>
        <begin position="487"/>
        <end position="507"/>
    </location>
</feature>
<comment type="catalytic activity">
    <reaction evidence="1">
        <text>S-ubiquitinyl-[E2 ubiquitin-conjugating enzyme]-L-cysteine + [acceptor protein]-L-lysine = [E2 ubiquitin-conjugating enzyme]-L-cysteine + N(6)-ubiquitinyl-[acceptor protein]-L-lysine.</text>
        <dbReference type="EC" id="2.3.2.27"/>
    </reaction>
</comment>
<dbReference type="GO" id="GO:0016020">
    <property type="term" value="C:membrane"/>
    <property type="evidence" value="ECO:0007669"/>
    <property type="project" value="UniProtKB-SubCell"/>
</dbReference>
<comment type="pathway">
    <text evidence="5">Protein modification; protein ubiquitination.</text>
</comment>
<evidence type="ECO:0000256" key="9">
    <source>
        <dbReference type="ARBA" id="ARBA00022723"/>
    </source>
</evidence>
<evidence type="ECO:0000256" key="1">
    <source>
        <dbReference type="ARBA" id="ARBA00000900"/>
    </source>
</evidence>
<feature type="domain" description="RING-type" evidence="19">
    <location>
        <begin position="644"/>
        <end position="686"/>
    </location>
</feature>
<dbReference type="GO" id="GO:0061630">
    <property type="term" value="F:ubiquitin protein ligase activity"/>
    <property type="evidence" value="ECO:0007669"/>
    <property type="project" value="UniProtKB-EC"/>
</dbReference>
<keyword evidence="14" id="KW-0472">Membrane</keyword>
<feature type="compositionally biased region" description="Low complexity" evidence="18">
    <location>
        <begin position="453"/>
        <end position="463"/>
    </location>
</feature>
<dbReference type="PANTHER" id="PTHR46661:SF4">
    <property type="entry name" value="RING-TYPE DOMAIN-CONTAINING PROTEIN"/>
    <property type="match status" value="1"/>
</dbReference>
<evidence type="ECO:0000256" key="2">
    <source>
        <dbReference type="ARBA" id="ARBA00004170"/>
    </source>
</evidence>
<dbReference type="PROSITE" id="PS50178">
    <property type="entry name" value="ZF_FYVE"/>
    <property type="match status" value="1"/>
</dbReference>
<feature type="compositionally biased region" description="Polar residues" evidence="18">
    <location>
        <begin position="420"/>
        <end position="436"/>
    </location>
</feature>
<evidence type="ECO:0000256" key="16">
    <source>
        <dbReference type="ARBA" id="ARBA00023288"/>
    </source>
</evidence>
<feature type="compositionally biased region" description="Pro residues" evidence="18">
    <location>
        <begin position="572"/>
        <end position="587"/>
    </location>
</feature>
<evidence type="ECO:0000259" key="20">
    <source>
        <dbReference type="PROSITE" id="PS50178"/>
    </source>
</evidence>
<feature type="region of interest" description="Disordered" evidence="18">
    <location>
        <begin position="450"/>
        <end position="475"/>
    </location>
</feature>
<dbReference type="Pfam" id="PF13639">
    <property type="entry name" value="zf-RING_2"/>
    <property type="match status" value="1"/>
</dbReference>
<dbReference type="GO" id="GO:0043161">
    <property type="term" value="P:proteasome-mediated ubiquitin-dependent protein catabolic process"/>
    <property type="evidence" value="ECO:0007669"/>
    <property type="project" value="TreeGrafter"/>
</dbReference>
<dbReference type="STRING" id="87229.A0A4Z1L2P7"/>
<evidence type="ECO:0000256" key="13">
    <source>
        <dbReference type="ARBA" id="ARBA00022833"/>
    </source>
</evidence>
<feature type="compositionally biased region" description="Low complexity" evidence="18">
    <location>
        <begin position="236"/>
        <end position="245"/>
    </location>
</feature>
<feature type="compositionally biased region" description="Polar residues" evidence="18">
    <location>
        <begin position="490"/>
        <end position="503"/>
    </location>
</feature>
<feature type="compositionally biased region" description="Polar residues" evidence="18">
    <location>
        <begin position="1"/>
        <end position="18"/>
    </location>
</feature>
<dbReference type="CDD" id="cd16489">
    <property type="entry name" value="mRING-CH-C4HC2H_ZNRF"/>
    <property type="match status" value="1"/>
</dbReference>
<dbReference type="GO" id="GO:0005768">
    <property type="term" value="C:endosome"/>
    <property type="evidence" value="ECO:0007669"/>
    <property type="project" value="UniProtKB-SubCell"/>
</dbReference>
<feature type="region of interest" description="Disordered" evidence="18">
    <location>
        <begin position="566"/>
        <end position="625"/>
    </location>
</feature>
<dbReference type="SUPFAM" id="SSF57903">
    <property type="entry name" value="FYVE/PHD zinc finger"/>
    <property type="match status" value="1"/>
</dbReference>
<organism evidence="21 22">
    <name type="scientific">Botrytis porri</name>
    <dbReference type="NCBI Taxonomy" id="87229"/>
    <lineage>
        <taxon>Eukaryota</taxon>
        <taxon>Fungi</taxon>
        <taxon>Dikarya</taxon>
        <taxon>Ascomycota</taxon>
        <taxon>Pezizomycotina</taxon>
        <taxon>Leotiomycetes</taxon>
        <taxon>Helotiales</taxon>
        <taxon>Sclerotiniaceae</taxon>
        <taxon>Botrytis</taxon>
    </lineage>
</organism>
<dbReference type="SMART" id="SM00064">
    <property type="entry name" value="FYVE"/>
    <property type="match status" value="1"/>
</dbReference>
<evidence type="ECO:0000256" key="5">
    <source>
        <dbReference type="ARBA" id="ARBA00004906"/>
    </source>
</evidence>
<feature type="compositionally biased region" description="Low complexity" evidence="18">
    <location>
        <begin position="588"/>
        <end position="607"/>
    </location>
</feature>
<dbReference type="EMBL" id="PQXO01000045">
    <property type="protein sequence ID" value="TGO90947.1"/>
    <property type="molecule type" value="Genomic_DNA"/>
</dbReference>
<evidence type="ECO:0000256" key="17">
    <source>
        <dbReference type="PROSITE-ProRule" id="PRU00175"/>
    </source>
</evidence>
<feature type="compositionally biased region" description="Polar residues" evidence="18">
    <location>
        <begin position="208"/>
        <end position="225"/>
    </location>
</feature>
<keyword evidence="16" id="KW-0449">Lipoprotein</keyword>
<reference evidence="21 22" key="1">
    <citation type="submission" date="2017-12" db="EMBL/GenBank/DDBJ databases">
        <title>Comparative genomics of Botrytis spp.</title>
        <authorList>
            <person name="Valero-Jimenez C.A."/>
            <person name="Tapia P."/>
            <person name="Veloso J."/>
            <person name="Silva-Moreno E."/>
            <person name="Staats M."/>
            <person name="Valdes J.H."/>
            <person name="Van Kan J.A.L."/>
        </authorList>
    </citation>
    <scope>NUCLEOTIDE SEQUENCE [LARGE SCALE GENOMIC DNA]</scope>
    <source>
        <strain evidence="21 22">MUCL3349</strain>
    </source>
</reference>
<comment type="caution">
    <text evidence="21">The sequence shown here is derived from an EMBL/GenBank/DDBJ whole genome shotgun (WGS) entry which is preliminary data.</text>
</comment>
<keyword evidence="11 17" id="KW-0863">Zinc-finger</keyword>
<evidence type="ECO:0000256" key="10">
    <source>
        <dbReference type="ARBA" id="ARBA00022753"/>
    </source>
</evidence>
<name>A0A4Z1L2P7_9HELO</name>
<dbReference type="Gene3D" id="3.30.40.10">
    <property type="entry name" value="Zinc/RING finger domain, C3HC4 (zinc finger)"/>
    <property type="match status" value="2"/>
</dbReference>
<feature type="compositionally biased region" description="Polar residues" evidence="18">
    <location>
        <begin position="615"/>
        <end position="624"/>
    </location>
</feature>